<feature type="coiled-coil region" evidence="1">
    <location>
        <begin position="22"/>
        <end position="49"/>
    </location>
</feature>
<dbReference type="HOGENOM" id="CLU_1586046_0_0_1"/>
<dbReference type="AlphaFoldDB" id="A0A0C2XPQ5"/>
<gene>
    <name evidence="2" type="ORF">M378DRAFT_230426</name>
</gene>
<accession>A0A0C2XPQ5</accession>
<evidence type="ECO:0000313" key="2">
    <source>
        <dbReference type="EMBL" id="KIL71586.1"/>
    </source>
</evidence>
<reference evidence="2 3" key="1">
    <citation type="submission" date="2014-04" db="EMBL/GenBank/DDBJ databases">
        <title>Evolutionary Origins and Diversification of the Mycorrhizal Mutualists.</title>
        <authorList>
            <consortium name="DOE Joint Genome Institute"/>
            <consortium name="Mycorrhizal Genomics Consortium"/>
            <person name="Kohler A."/>
            <person name="Kuo A."/>
            <person name="Nagy L.G."/>
            <person name="Floudas D."/>
            <person name="Copeland A."/>
            <person name="Barry K.W."/>
            <person name="Cichocki N."/>
            <person name="Veneault-Fourrey C."/>
            <person name="LaButti K."/>
            <person name="Lindquist E.A."/>
            <person name="Lipzen A."/>
            <person name="Lundell T."/>
            <person name="Morin E."/>
            <person name="Murat C."/>
            <person name="Riley R."/>
            <person name="Ohm R."/>
            <person name="Sun H."/>
            <person name="Tunlid A."/>
            <person name="Henrissat B."/>
            <person name="Grigoriev I.V."/>
            <person name="Hibbett D.S."/>
            <person name="Martin F."/>
        </authorList>
    </citation>
    <scope>NUCLEOTIDE SEQUENCE [LARGE SCALE GENOMIC DNA]</scope>
    <source>
        <strain evidence="2 3">Koide BX008</strain>
    </source>
</reference>
<keyword evidence="3" id="KW-1185">Reference proteome</keyword>
<dbReference type="EMBL" id="KN818222">
    <property type="protein sequence ID" value="KIL71586.1"/>
    <property type="molecule type" value="Genomic_DNA"/>
</dbReference>
<keyword evidence="1" id="KW-0175">Coiled coil</keyword>
<dbReference type="InParanoid" id="A0A0C2XPQ5"/>
<protein>
    <submittedName>
        <fullName evidence="2">Uncharacterized protein</fullName>
    </submittedName>
</protein>
<proteinExistence type="predicted"/>
<organism evidence="2 3">
    <name type="scientific">Amanita muscaria (strain Koide BX008)</name>
    <dbReference type="NCBI Taxonomy" id="946122"/>
    <lineage>
        <taxon>Eukaryota</taxon>
        <taxon>Fungi</taxon>
        <taxon>Dikarya</taxon>
        <taxon>Basidiomycota</taxon>
        <taxon>Agaricomycotina</taxon>
        <taxon>Agaricomycetes</taxon>
        <taxon>Agaricomycetidae</taxon>
        <taxon>Agaricales</taxon>
        <taxon>Pluteineae</taxon>
        <taxon>Amanitaceae</taxon>
        <taxon>Amanita</taxon>
    </lineage>
</organism>
<evidence type="ECO:0000256" key="1">
    <source>
        <dbReference type="SAM" id="Coils"/>
    </source>
</evidence>
<evidence type="ECO:0000313" key="3">
    <source>
        <dbReference type="Proteomes" id="UP000054549"/>
    </source>
</evidence>
<dbReference type="Proteomes" id="UP000054549">
    <property type="component" value="Unassembled WGS sequence"/>
</dbReference>
<sequence>MMYNIPHTKKSITMTGTFIEQFDRMEDTLHHHEREIAYLRRKLKIAEARWALYEHQIISLNLRILLQEARHTVARRAGYRSWEHFYWKYRRHPESLRYRVEKAVRSKLKWPVHAMTVDILCTDPHKTILKGNRAAHDLRPERVLECIAHMMVVEEVQDAFYQIYELGY</sequence>
<name>A0A0C2XPQ5_AMAMK</name>